<dbReference type="EC" id="3.2.2.21" evidence="3"/>
<dbReference type="PROSITE" id="PS00516">
    <property type="entry name" value="ALKYLBASE_DNA_GLYCOS"/>
    <property type="match status" value="1"/>
</dbReference>
<dbReference type="SUPFAM" id="SSF48150">
    <property type="entry name" value="DNA-glycosylase"/>
    <property type="match status" value="1"/>
</dbReference>
<keyword evidence="5" id="KW-0234">DNA repair</keyword>
<dbReference type="GO" id="GO:0043916">
    <property type="term" value="F:DNA-7-methylguanine glycosylase activity"/>
    <property type="evidence" value="ECO:0007669"/>
    <property type="project" value="TreeGrafter"/>
</dbReference>
<dbReference type="SMART" id="SM01009">
    <property type="entry name" value="AlkA_N"/>
    <property type="match status" value="1"/>
</dbReference>
<sequence>MREETFVLDPTPPFRLDLTVWALRRRARNQIDQWDGTTYTRVLLLDGHPVKVTVSQQDPLPHPRLLVTASCSVPLAQLTARVSSTLQRMLGCATDISAFSALARRDQELSALAEQFRGLKPPRFPTLFEALLNAFACQQVSLDVGLLLLNRLAERYGLSWTDDQGVAFAFPGPEHLTSASEEQLRGLGWSRQKARAALELAHLLVEEPHAFAELPRMSDEEVCQALLPLRGVGRWTAEYVLLRGLGRIEVFPGDDVGAQKNLQRLLSLDEQPTYEHMQMLTARWHPYAGLVYFHLLLRTLDKKGLLSRDREEPREKM</sequence>
<dbReference type="InterPro" id="IPR003265">
    <property type="entry name" value="HhH-GPD_domain"/>
</dbReference>
<dbReference type="GO" id="GO:0006307">
    <property type="term" value="P:DNA alkylation repair"/>
    <property type="evidence" value="ECO:0007669"/>
    <property type="project" value="TreeGrafter"/>
</dbReference>
<dbReference type="CDD" id="cd00056">
    <property type="entry name" value="ENDO3c"/>
    <property type="match status" value="1"/>
</dbReference>
<dbReference type="Gene3D" id="1.10.1670.10">
    <property type="entry name" value="Helix-hairpin-Helix base-excision DNA repair enzymes (C-terminal)"/>
    <property type="match status" value="1"/>
</dbReference>
<dbReference type="GO" id="GO:0005737">
    <property type="term" value="C:cytoplasm"/>
    <property type="evidence" value="ECO:0007669"/>
    <property type="project" value="TreeGrafter"/>
</dbReference>
<name>A0A401ZM75_9CHLR</name>
<feature type="domain" description="HhH-GPD" evidence="6">
    <location>
        <begin position="136"/>
        <end position="296"/>
    </location>
</feature>
<dbReference type="Pfam" id="PF00730">
    <property type="entry name" value="HhH-GPD"/>
    <property type="match status" value="1"/>
</dbReference>
<organism evidence="8 9">
    <name type="scientific">Dictyobacter aurantiacus</name>
    <dbReference type="NCBI Taxonomy" id="1936993"/>
    <lineage>
        <taxon>Bacteria</taxon>
        <taxon>Bacillati</taxon>
        <taxon>Chloroflexota</taxon>
        <taxon>Ktedonobacteria</taxon>
        <taxon>Ktedonobacterales</taxon>
        <taxon>Dictyobacteraceae</taxon>
        <taxon>Dictyobacter</taxon>
    </lineage>
</organism>
<reference evidence="9" key="1">
    <citation type="submission" date="2018-12" db="EMBL/GenBank/DDBJ databases">
        <title>Tengunoibacter tsumagoiensis gen. nov., sp. nov., Dictyobacter kobayashii sp. nov., D. alpinus sp. nov., and D. joshuensis sp. nov. and description of Dictyobacteraceae fam. nov. within the order Ktedonobacterales isolated from Tengu-no-mugimeshi.</title>
        <authorList>
            <person name="Wang C.M."/>
            <person name="Zheng Y."/>
            <person name="Sakai Y."/>
            <person name="Toyoda A."/>
            <person name="Minakuchi Y."/>
            <person name="Abe K."/>
            <person name="Yokota A."/>
            <person name="Yabe S."/>
        </authorList>
    </citation>
    <scope>NUCLEOTIDE SEQUENCE [LARGE SCALE GENOMIC DNA]</scope>
    <source>
        <strain evidence="9">S-27</strain>
    </source>
</reference>
<protein>
    <recommendedName>
        <fullName evidence="3">DNA-3-methyladenine glycosylase II</fullName>
        <ecNumber evidence="3">3.2.2.21</ecNumber>
    </recommendedName>
</protein>
<dbReference type="InterPro" id="IPR023170">
    <property type="entry name" value="HhH_base_excis_C"/>
</dbReference>
<comment type="catalytic activity">
    <reaction evidence="1">
        <text>Hydrolysis of alkylated DNA, releasing 3-methyladenine, 3-methylguanine, 7-methylguanine and 7-methyladenine.</text>
        <dbReference type="EC" id="3.2.2.21"/>
    </reaction>
</comment>
<evidence type="ECO:0000256" key="2">
    <source>
        <dbReference type="ARBA" id="ARBA00010817"/>
    </source>
</evidence>
<dbReference type="GO" id="GO:0006285">
    <property type="term" value="P:base-excision repair, AP site formation"/>
    <property type="evidence" value="ECO:0007669"/>
    <property type="project" value="TreeGrafter"/>
</dbReference>
<dbReference type="AlphaFoldDB" id="A0A401ZM75"/>
<evidence type="ECO:0000256" key="3">
    <source>
        <dbReference type="ARBA" id="ARBA00012000"/>
    </source>
</evidence>
<feature type="domain" description="DNA-3-methyladenine glycosylase AlkA N-terminal" evidence="7">
    <location>
        <begin position="5"/>
        <end position="126"/>
    </location>
</feature>
<dbReference type="GO" id="GO:0032993">
    <property type="term" value="C:protein-DNA complex"/>
    <property type="evidence" value="ECO:0007669"/>
    <property type="project" value="TreeGrafter"/>
</dbReference>
<dbReference type="Gene3D" id="1.10.340.30">
    <property type="entry name" value="Hypothetical protein, domain 2"/>
    <property type="match status" value="1"/>
</dbReference>
<dbReference type="PANTHER" id="PTHR43003">
    <property type="entry name" value="DNA-3-METHYLADENINE GLYCOSYLASE"/>
    <property type="match status" value="1"/>
</dbReference>
<dbReference type="InterPro" id="IPR011257">
    <property type="entry name" value="DNA_glycosylase"/>
</dbReference>
<evidence type="ECO:0000313" key="9">
    <source>
        <dbReference type="Proteomes" id="UP000287224"/>
    </source>
</evidence>
<dbReference type="Gene3D" id="3.30.310.20">
    <property type="entry name" value="DNA-3-methyladenine glycosylase AlkA, N-terminal domain"/>
    <property type="match status" value="1"/>
</dbReference>
<dbReference type="InterPro" id="IPR010316">
    <property type="entry name" value="AlkA_N"/>
</dbReference>
<keyword evidence="4" id="KW-0227">DNA damage</keyword>
<gene>
    <name evidence="8" type="ORF">KDAU_52590</name>
</gene>
<dbReference type="Pfam" id="PF06029">
    <property type="entry name" value="AlkA_N"/>
    <property type="match status" value="1"/>
</dbReference>
<dbReference type="GO" id="GO:0008725">
    <property type="term" value="F:DNA-3-methyladenine glycosylase activity"/>
    <property type="evidence" value="ECO:0007669"/>
    <property type="project" value="TreeGrafter"/>
</dbReference>
<dbReference type="PANTHER" id="PTHR43003:SF5">
    <property type="entry name" value="DNA-3-METHYLADENINE GLYCOSYLASE"/>
    <property type="match status" value="1"/>
</dbReference>
<dbReference type="InterPro" id="IPR051912">
    <property type="entry name" value="Alkylbase_DNA_Glycosylase/TA"/>
</dbReference>
<keyword evidence="9" id="KW-1185">Reference proteome</keyword>
<dbReference type="InterPro" id="IPR037046">
    <property type="entry name" value="AlkA_N_sf"/>
</dbReference>
<dbReference type="Proteomes" id="UP000287224">
    <property type="component" value="Unassembled WGS sequence"/>
</dbReference>
<accession>A0A401ZM75</accession>
<evidence type="ECO:0000256" key="4">
    <source>
        <dbReference type="ARBA" id="ARBA00022763"/>
    </source>
</evidence>
<comment type="caution">
    <text evidence="8">The sequence shown here is derived from an EMBL/GenBank/DDBJ whole genome shotgun (WGS) entry which is preliminary data.</text>
</comment>
<evidence type="ECO:0000256" key="5">
    <source>
        <dbReference type="ARBA" id="ARBA00023204"/>
    </source>
</evidence>
<proteinExistence type="inferred from homology"/>
<comment type="similarity">
    <text evidence="2">Belongs to the alkylbase DNA glycosidase AlkA family.</text>
</comment>
<dbReference type="EMBL" id="BIFQ01000002">
    <property type="protein sequence ID" value="GCE07930.1"/>
    <property type="molecule type" value="Genomic_DNA"/>
</dbReference>
<dbReference type="GO" id="GO:0032131">
    <property type="term" value="F:alkylated DNA binding"/>
    <property type="evidence" value="ECO:0007669"/>
    <property type="project" value="TreeGrafter"/>
</dbReference>
<evidence type="ECO:0000313" key="8">
    <source>
        <dbReference type="EMBL" id="GCE07930.1"/>
    </source>
</evidence>
<evidence type="ECO:0000259" key="6">
    <source>
        <dbReference type="SMART" id="SM00478"/>
    </source>
</evidence>
<dbReference type="RefSeq" id="WP_126600104.1">
    <property type="nucleotide sequence ID" value="NZ_BIFQ01000002.1"/>
</dbReference>
<dbReference type="OrthoDB" id="9785929at2"/>
<dbReference type="SMART" id="SM00478">
    <property type="entry name" value="ENDO3c"/>
    <property type="match status" value="1"/>
</dbReference>
<evidence type="ECO:0000256" key="1">
    <source>
        <dbReference type="ARBA" id="ARBA00000086"/>
    </source>
</evidence>
<evidence type="ECO:0000259" key="7">
    <source>
        <dbReference type="SMART" id="SM01009"/>
    </source>
</evidence>
<dbReference type="InterPro" id="IPR000035">
    <property type="entry name" value="Alkylbase_DNA_glycsylse_CS"/>
</dbReference>